<evidence type="ECO:0000256" key="7">
    <source>
        <dbReference type="SAM" id="MobiDB-lite"/>
    </source>
</evidence>
<comment type="caution">
    <text evidence="10">The sequence shown here is derived from an EMBL/GenBank/DDBJ whole genome shotgun (WGS) entry which is preliminary data.</text>
</comment>
<evidence type="ECO:0000256" key="6">
    <source>
        <dbReference type="ARBA" id="ARBA00023136"/>
    </source>
</evidence>
<comment type="subcellular location">
    <subcellularLocation>
        <location evidence="1">Cell membrane</location>
        <topology evidence="1">Multi-pass membrane protein</topology>
    </subcellularLocation>
</comment>
<evidence type="ECO:0000313" key="10">
    <source>
        <dbReference type="EMBL" id="MBB4717510.1"/>
    </source>
</evidence>
<accession>A0A7W7DWX8</accession>
<dbReference type="InterPro" id="IPR004869">
    <property type="entry name" value="MMPL_dom"/>
</dbReference>
<evidence type="ECO:0000256" key="5">
    <source>
        <dbReference type="ARBA" id="ARBA00022989"/>
    </source>
</evidence>
<dbReference type="Proteomes" id="UP000565089">
    <property type="component" value="Unassembled WGS sequence"/>
</dbReference>
<evidence type="ECO:0000256" key="1">
    <source>
        <dbReference type="ARBA" id="ARBA00004651"/>
    </source>
</evidence>
<gene>
    <name evidence="10" type="ORF">BJ965_007392</name>
</gene>
<dbReference type="Pfam" id="PF03176">
    <property type="entry name" value="MMPL"/>
    <property type="match status" value="1"/>
</dbReference>
<reference evidence="10 11" key="1">
    <citation type="submission" date="2020-08" db="EMBL/GenBank/DDBJ databases">
        <title>Sequencing the genomes of 1000 actinobacteria strains.</title>
        <authorList>
            <person name="Klenk H.-P."/>
        </authorList>
    </citation>
    <scope>NUCLEOTIDE SEQUENCE [LARGE SCALE GENOMIC DNA]</scope>
    <source>
        <strain evidence="10 11">DSM 40483</strain>
    </source>
</reference>
<evidence type="ECO:0000256" key="4">
    <source>
        <dbReference type="ARBA" id="ARBA00022692"/>
    </source>
</evidence>
<feature type="transmembrane region" description="Helical" evidence="8">
    <location>
        <begin position="41"/>
        <end position="59"/>
    </location>
</feature>
<feature type="transmembrane region" description="Helical" evidence="8">
    <location>
        <begin position="94"/>
        <end position="117"/>
    </location>
</feature>
<evidence type="ECO:0000259" key="9">
    <source>
        <dbReference type="Pfam" id="PF03176"/>
    </source>
</evidence>
<dbReference type="PANTHER" id="PTHR33406">
    <property type="entry name" value="MEMBRANE PROTEIN MJ1562-RELATED"/>
    <property type="match status" value="1"/>
</dbReference>
<keyword evidence="4 8" id="KW-0812">Transmembrane</keyword>
<keyword evidence="6 8" id="KW-0472">Membrane</keyword>
<feature type="region of interest" description="Disordered" evidence="7">
    <location>
        <begin position="178"/>
        <end position="294"/>
    </location>
</feature>
<dbReference type="PANTHER" id="PTHR33406:SF11">
    <property type="entry name" value="MEMBRANE PROTEIN SCO6666-RELATED"/>
    <property type="match status" value="1"/>
</dbReference>
<feature type="compositionally biased region" description="Basic and acidic residues" evidence="7">
    <location>
        <begin position="242"/>
        <end position="255"/>
    </location>
</feature>
<sequence length="294" mass="30855">MSPLARWCHRHRLAVVLAWVGLLIALGGAVGAAITVVLTVLAAITLLPALLGMIGPRILGRAERRALAGLGGVPSGGTGRWGRLAERVQARPKVLGLVGLVVLVALALPTLSLRLGASDDGNLPASSTNRQAYDMIADGFGPGFNGPLVLAVQAPDTDGKAAAARLVTALEQVDGVAGAGAQPLSHPACPPRRHPGRGRRQRRHLPETRRLPPRQAGRRRPAARPLRNAGRHPQGRQAAEGLRAHGRPDHREHPRPASRAAGGPAPGRRPDRAGRRERRRGCAAHRAAAQPAGR</sequence>
<keyword evidence="3" id="KW-1003">Cell membrane</keyword>
<dbReference type="AlphaFoldDB" id="A0A7W7DWX8"/>
<evidence type="ECO:0000313" key="11">
    <source>
        <dbReference type="Proteomes" id="UP000565089"/>
    </source>
</evidence>
<comment type="similarity">
    <text evidence="2">Belongs to the resistance-nodulation-cell division (RND) (TC 2.A.6) family. MmpL subfamily.</text>
</comment>
<name>A0A7W7DWX8_9ACTN</name>
<dbReference type="GO" id="GO:0005886">
    <property type="term" value="C:plasma membrane"/>
    <property type="evidence" value="ECO:0007669"/>
    <property type="project" value="UniProtKB-SubCell"/>
</dbReference>
<feature type="domain" description="Membrane transport protein MMPL" evidence="9">
    <location>
        <begin position="27"/>
        <end position="94"/>
    </location>
</feature>
<protein>
    <recommendedName>
        <fullName evidence="9">Membrane transport protein MMPL domain-containing protein</fullName>
    </recommendedName>
</protein>
<feature type="compositionally biased region" description="Low complexity" evidence="7">
    <location>
        <begin position="284"/>
        <end position="294"/>
    </location>
</feature>
<proteinExistence type="inferred from homology"/>
<evidence type="ECO:0000256" key="3">
    <source>
        <dbReference type="ARBA" id="ARBA00022475"/>
    </source>
</evidence>
<dbReference type="EMBL" id="JACHMS010000001">
    <property type="protein sequence ID" value="MBB4717510.1"/>
    <property type="molecule type" value="Genomic_DNA"/>
</dbReference>
<feature type="compositionally biased region" description="Basic residues" evidence="7">
    <location>
        <begin position="191"/>
        <end position="203"/>
    </location>
</feature>
<evidence type="ECO:0000256" key="8">
    <source>
        <dbReference type="SAM" id="Phobius"/>
    </source>
</evidence>
<organism evidence="10 11">
    <name type="scientific">Streptomyces luteogriseus</name>
    <dbReference type="NCBI Taxonomy" id="68233"/>
    <lineage>
        <taxon>Bacteria</taxon>
        <taxon>Bacillati</taxon>
        <taxon>Actinomycetota</taxon>
        <taxon>Actinomycetes</taxon>
        <taxon>Kitasatosporales</taxon>
        <taxon>Streptomycetaceae</taxon>
        <taxon>Streptomyces</taxon>
    </lineage>
</organism>
<keyword evidence="5 8" id="KW-1133">Transmembrane helix</keyword>
<dbReference type="InterPro" id="IPR050545">
    <property type="entry name" value="Mycobact_MmpL"/>
</dbReference>
<evidence type="ECO:0000256" key="2">
    <source>
        <dbReference type="ARBA" id="ARBA00010157"/>
    </source>
</evidence>
<keyword evidence="11" id="KW-1185">Reference proteome</keyword>